<accession>A0A4U1B7T0</accession>
<reference evidence="10 11" key="1">
    <citation type="submission" date="2019-04" db="EMBL/GenBank/DDBJ databases">
        <title>Thalassotalea guangxiensis sp. nov., isolated from sediment of the coastal wetland.</title>
        <authorList>
            <person name="Zheng S."/>
            <person name="Zhang D."/>
        </authorList>
    </citation>
    <scope>NUCLEOTIDE SEQUENCE [LARGE SCALE GENOMIC DNA]</scope>
    <source>
        <strain evidence="10 11">ZS-4</strain>
    </source>
</reference>
<keyword evidence="7" id="KW-0902">Two-component regulatory system</keyword>
<dbReference type="InterPro" id="IPR004358">
    <property type="entry name" value="Sig_transdc_His_kin-like_C"/>
</dbReference>
<dbReference type="InterPro" id="IPR036890">
    <property type="entry name" value="HATPase_C_sf"/>
</dbReference>
<feature type="transmembrane region" description="Helical" evidence="8">
    <location>
        <begin position="152"/>
        <end position="173"/>
    </location>
</feature>
<evidence type="ECO:0000313" key="11">
    <source>
        <dbReference type="Proteomes" id="UP000307999"/>
    </source>
</evidence>
<feature type="transmembrane region" description="Helical" evidence="8">
    <location>
        <begin position="222"/>
        <end position="244"/>
    </location>
</feature>
<organism evidence="10 11">
    <name type="scientific">Thalassotalea mangrovi</name>
    <dbReference type="NCBI Taxonomy" id="2572245"/>
    <lineage>
        <taxon>Bacteria</taxon>
        <taxon>Pseudomonadati</taxon>
        <taxon>Pseudomonadota</taxon>
        <taxon>Gammaproteobacteria</taxon>
        <taxon>Alteromonadales</taxon>
        <taxon>Colwelliaceae</taxon>
        <taxon>Thalassotalea</taxon>
    </lineage>
</organism>
<keyword evidence="3 10" id="KW-0808">Transferase</keyword>
<feature type="transmembrane region" description="Helical" evidence="8">
    <location>
        <begin position="38"/>
        <end position="55"/>
    </location>
</feature>
<dbReference type="InterPro" id="IPR003018">
    <property type="entry name" value="GAF"/>
</dbReference>
<keyword evidence="4" id="KW-0547">Nucleotide-binding</keyword>
<dbReference type="Proteomes" id="UP000307999">
    <property type="component" value="Unassembled WGS sequence"/>
</dbReference>
<dbReference type="GO" id="GO:0000160">
    <property type="term" value="P:phosphorelay signal transduction system"/>
    <property type="evidence" value="ECO:0007669"/>
    <property type="project" value="UniProtKB-KW"/>
</dbReference>
<dbReference type="PANTHER" id="PTHR43065">
    <property type="entry name" value="SENSOR HISTIDINE KINASE"/>
    <property type="match status" value="1"/>
</dbReference>
<dbReference type="NCBIfam" id="TIGR02916">
    <property type="entry name" value="PEP_his_kin"/>
    <property type="match status" value="1"/>
</dbReference>
<dbReference type="PANTHER" id="PTHR43065:SF46">
    <property type="entry name" value="C4-DICARBOXYLATE TRANSPORT SENSOR PROTEIN DCTB"/>
    <property type="match status" value="1"/>
</dbReference>
<evidence type="ECO:0000256" key="1">
    <source>
        <dbReference type="ARBA" id="ARBA00000085"/>
    </source>
</evidence>
<keyword evidence="8" id="KW-1133">Transmembrane helix</keyword>
<dbReference type="GO" id="GO:0004673">
    <property type="term" value="F:protein histidine kinase activity"/>
    <property type="evidence" value="ECO:0007669"/>
    <property type="project" value="UniProtKB-EC"/>
</dbReference>
<keyword evidence="8" id="KW-0812">Transmembrane</keyword>
<dbReference type="EMBL" id="SWDB01000007">
    <property type="protein sequence ID" value="TKB46617.1"/>
    <property type="molecule type" value="Genomic_DNA"/>
</dbReference>
<proteinExistence type="predicted"/>
<comment type="catalytic activity">
    <reaction evidence="1">
        <text>ATP + protein L-histidine = ADP + protein N-phospho-L-histidine.</text>
        <dbReference type="EC" id="2.7.13.3"/>
    </reaction>
</comment>
<dbReference type="RefSeq" id="WP_136734684.1">
    <property type="nucleotide sequence ID" value="NZ_SWDB01000007.1"/>
</dbReference>
<dbReference type="SUPFAM" id="SSF55781">
    <property type="entry name" value="GAF domain-like"/>
    <property type="match status" value="1"/>
</dbReference>
<keyword evidence="8" id="KW-0472">Membrane</keyword>
<evidence type="ECO:0000259" key="9">
    <source>
        <dbReference type="PROSITE" id="PS50109"/>
    </source>
</evidence>
<comment type="caution">
    <text evidence="10">The sequence shown here is derived from an EMBL/GenBank/DDBJ whole genome shotgun (WGS) entry which is preliminary data.</text>
</comment>
<dbReference type="SUPFAM" id="SSF55874">
    <property type="entry name" value="ATPase domain of HSP90 chaperone/DNA topoisomerase II/histidine kinase"/>
    <property type="match status" value="1"/>
</dbReference>
<dbReference type="Pfam" id="PF13492">
    <property type="entry name" value="GAF_3"/>
    <property type="match status" value="1"/>
</dbReference>
<dbReference type="InterPro" id="IPR005467">
    <property type="entry name" value="His_kinase_dom"/>
</dbReference>
<dbReference type="OrthoDB" id="9785691at2"/>
<dbReference type="Pfam" id="PF02518">
    <property type="entry name" value="HATPase_c"/>
    <property type="match status" value="1"/>
</dbReference>
<evidence type="ECO:0000256" key="3">
    <source>
        <dbReference type="ARBA" id="ARBA00022679"/>
    </source>
</evidence>
<dbReference type="Gene3D" id="3.30.450.40">
    <property type="match status" value="1"/>
</dbReference>
<dbReference type="SMART" id="SM00387">
    <property type="entry name" value="HATPase_c"/>
    <property type="match status" value="1"/>
</dbReference>
<keyword evidence="11" id="KW-1185">Reference proteome</keyword>
<feature type="transmembrane region" description="Helical" evidence="8">
    <location>
        <begin position="61"/>
        <end position="79"/>
    </location>
</feature>
<feature type="transmembrane region" description="Helical" evidence="8">
    <location>
        <begin position="185"/>
        <end position="202"/>
    </location>
</feature>
<dbReference type="EC" id="2.7.13.3" evidence="2"/>
<evidence type="ECO:0000256" key="4">
    <source>
        <dbReference type="ARBA" id="ARBA00022741"/>
    </source>
</evidence>
<keyword evidence="6" id="KW-0067">ATP-binding</keyword>
<evidence type="ECO:0000256" key="2">
    <source>
        <dbReference type="ARBA" id="ARBA00012438"/>
    </source>
</evidence>
<sequence length="691" mass="78828">MELLGLIGYGFSSLIYLIFFLLLLASRQQSLAGTLTRLLGITFCLASLVSCWQLYQGFSLLYVFGLEALKNLMLSLLVLGIKLRSESLRHLFSQRETRNYLLAVVALITAAAFSLVYRQSFVWLFIGFMALSLWPLVLLEQVFRNAQNRARWAVWPFVFGIGSILVFDFVMYAQGALINQLDFNFWYLRGYLSAAMMPFILLSSKRIKNWSSDLFVSRDIVFYSSILVLSGGYLLLLAFAGYIIRFLEGQWSEMLSIAFMCLGLLVLFAILLTQNFRNRIRVFISKHFFANRYDYRLEWLNLISAIERGAGDDIYENACAALAEVLQLDGCIYLQLNNINRLAVMNHGQLKPGTASMQELDGLVRYFQQQSWIIDLGEYDKSPQTYQDLKLQHHTLRNENIEVLVPVYFQQQLTGVFAMTRPATKGFLNWEDRDFLFALTKQLGNYLSLQEAQRQLAQTQQFAVFHRMSAFVLHDLKNIQAQLGLITTNAERHRENPEFINDVFATVNSASMRLQKVVRQLASKSMEKIKEPNQQVEVKSLLEQVVKLANMHTPQVSLRCPAGLYVFTDKERFAGVLMHLIENAQQASDSNKKVQLVGEKQENRLILTISDKGCGMSQEFIREKLFTPFSTTKGNAGMGIGVYEARQFFEENCGVLSVDSEVGTGTTFTIEMSLSNYQEIGYNNHGKIINC</sequence>
<evidence type="ECO:0000256" key="5">
    <source>
        <dbReference type="ARBA" id="ARBA00022777"/>
    </source>
</evidence>
<gene>
    <name evidence="10" type="primary">prsK</name>
    <name evidence="10" type="ORF">E8M12_03430</name>
</gene>
<name>A0A4U1B7T0_9GAMM</name>
<dbReference type="InterPro" id="IPR014265">
    <property type="entry name" value="XrtA/PrsK"/>
</dbReference>
<feature type="transmembrane region" description="Helical" evidence="8">
    <location>
        <begin position="123"/>
        <end position="140"/>
    </location>
</feature>
<feature type="transmembrane region" description="Helical" evidence="8">
    <location>
        <begin position="256"/>
        <end position="276"/>
    </location>
</feature>
<dbReference type="GO" id="GO:0005524">
    <property type="term" value="F:ATP binding"/>
    <property type="evidence" value="ECO:0007669"/>
    <property type="project" value="UniProtKB-KW"/>
</dbReference>
<evidence type="ECO:0000256" key="7">
    <source>
        <dbReference type="ARBA" id="ARBA00023012"/>
    </source>
</evidence>
<evidence type="ECO:0000313" key="10">
    <source>
        <dbReference type="EMBL" id="TKB46617.1"/>
    </source>
</evidence>
<dbReference type="InterPro" id="IPR003594">
    <property type="entry name" value="HATPase_dom"/>
</dbReference>
<keyword evidence="5 10" id="KW-0418">Kinase</keyword>
<evidence type="ECO:0000256" key="6">
    <source>
        <dbReference type="ARBA" id="ARBA00022840"/>
    </source>
</evidence>
<protein>
    <recommendedName>
        <fullName evidence="2">histidine kinase</fullName>
        <ecNumber evidence="2">2.7.13.3</ecNumber>
    </recommendedName>
</protein>
<feature type="transmembrane region" description="Helical" evidence="8">
    <location>
        <begin position="100"/>
        <end position="117"/>
    </location>
</feature>
<evidence type="ECO:0000256" key="8">
    <source>
        <dbReference type="SAM" id="Phobius"/>
    </source>
</evidence>
<dbReference type="PRINTS" id="PR00344">
    <property type="entry name" value="BCTRLSENSOR"/>
</dbReference>
<feature type="transmembrane region" description="Helical" evidence="8">
    <location>
        <begin position="6"/>
        <end position="26"/>
    </location>
</feature>
<dbReference type="PROSITE" id="PS50109">
    <property type="entry name" value="HIS_KIN"/>
    <property type="match status" value="1"/>
</dbReference>
<dbReference type="InterPro" id="IPR029016">
    <property type="entry name" value="GAF-like_dom_sf"/>
</dbReference>
<dbReference type="AlphaFoldDB" id="A0A4U1B7T0"/>
<dbReference type="Gene3D" id="3.30.565.10">
    <property type="entry name" value="Histidine kinase-like ATPase, C-terminal domain"/>
    <property type="match status" value="1"/>
</dbReference>
<feature type="domain" description="Histidine kinase" evidence="9">
    <location>
        <begin position="471"/>
        <end position="676"/>
    </location>
</feature>